<dbReference type="HOGENOM" id="CLU_067099_0_0_7"/>
<evidence type="ECO:0000313" key="3">
    <source>
        <dbReference type="EMBL" id="ETW99757.1"/>
    </source>
</evidence>
<sequence>MTLPLPDFYDPEMVGDVYVERAAMIAEAAGAYRQQHAIAPATQDQFRIAAFGIDCQVGFCTPGASLFVPGAVEDTQRTLQWLYGNLDQLSAMFFTLDTHHLYQIFHPVWWVDREGRHPEPFTPITYEDVQNGTWTPVAHREACLEYCRKLDASGKYVLTIWPYHVLLGGVSHTLVPALMEASIFHNLVRGCQTHFEIKGTHDLTEHYSVLSPEVQELGGESVGSFNETLLNAVMDYDRVYVFGQAKSHCVRSTLFDMRDRLEATQPELLDKIWILQDAMSPVPPPPLDPLPPELDFPRLADEAIEALQLAGMHVVDTTTPIEVP</sequence>
<name>W4LP72_ENTF1</name>
<keyword evidence="4" id="KW-1185">Reference proteome</keyword>
<dbReference type="InterPro" id="IPR036380">
    <property type="entry name" value="Isochorismatase-like_sf"/>
</dbReference>
<dbReference type="PATRIC" id="fig|1429438.4.peg.2765"/>
<comment type="caution">
    <text evidence="3">The sequence shown here is derived from an EMBL/GenBank/DDBJ whole genome shotgun (WGS) entry which is preliminary data.</text>
</comment>
<dbReference type="InterPro" id="IPR052347">
    <property type="entry name" value="Isochorismatase_Nicotinamidase"/>
</dbReference>
<dbReference type="AlphaFoldDB" id="W4LP72"/>
<proteinExistence type="inferred from homology"/>
<dbReference type="PANTHER" id="PTHR11080:SF2">
    <property type="entry name" value="LD05707P"/>
    <property type="match status" value="1"/>
</dbReference>
<comment type="similarity">
    <text evidence="1">Belongs to the isochorismatase family.</text>
</comment>
<evidence type="ECO:0000313" key="4">
    <source>
        <dbReference type="Proteomes" id="UP000019141"/>
    </source>
</evidence>
<organism evidence="3 4">
    <name type="scientific">Entotheonella factor</name>
    <dbReference type="NCBI Taxonomy" id="1429438"/>
    <lineage>
        <taxon>Bacteria</taxon>
        <taxon>Pseudomonadati</taxon>
        <taxon>Nitrospinota/Tectimicrobiota group</taxon>
        <taxon>Candidatus Tectimicrobiota</taxon>
        <taxon>Candidatus Entotheonellia</taxon>
        <taxon>Candidatus Entotheonellales</taxon>
        <taxon>Candidatus Entotheonellaceae</taxon>
        <taxon>Candidatus Entotheonella</taxon>
    </lineage>
</organism>
<dbReference type="EMBL" id="AZHW01000405">
    <property type="protein sequence ID" value="ETW99757.1"/>
    <property type="molecule type" value="Genomic_DNA"/>
</dbReference>
<dbReference type="SUPFAM" id="SSF52499">
    <property type="entry name" value="Isochorismatase-like hydrolases"/>
    <property type="match status" value="1"/>
</dbReference>
<dbReference type="Proteomes" id="UP000019141">
    <property type="component" value="Unassembled WGS sequence"/>
</dbReference>
<gene>
    <name evidence="3" type="ORF">ETSY1_13860</name>
</gene>
<reference evidence="3 4" key="1">
    <citation type="journal article" date="2014" name="Nature">
        <title>An environmental bacterial taxon with a large and distinct metabolic repertoire.</title>
        <authorList>
            <person name="Wilson M.C."/>
            <person name="Mori T."/>
            <person name="Ruckert C."/>
            <person name="Uria A.R."/>
            <person name="Helf M.J."/>
            <person name="Takada K."/>
            <person name="Gernert C."/>
            <person name="Steffens U.A."/>
            <person name="Heycke N."/>
            <person name="Schmitt S."/>
            <person name="Rinke C."/>
            <person name="Helfrich E.J."/>
            <person name="Brachmann A.O."/>
            <person name="Gurgui C."/>
            <person name="Wakimoto T."/>
            <person name="Kracht M."/>
            <person name="Crusemann M."/>
            <person name="Hentschel U."/>
            <person name="Abe I."/>
            <person name="Matsunaga S."/>
            <person name="Kalinowski J."/>
            <person name="Takeyama H."/>
            <person name="Piel J."/>
        </authorList>
    </citation>
    <scope>NUCLEOTIDE SEQUENCE [LARGE SCALE GENOMIC DNA]</scope>
    <source>
        <strain evidence="4">TSY1</strain>
    </source>
</reference>
<evidence type="ECO:0000256" key="1">
    <source>
        <dbReference type="ARBA" id="ARBA00006336"/>
    </source>
</evidence>
<keyword evidence="2" id="KW-0378">Hydrolase</keyword>
<dbReference type="Gene3D" id="3.40.50.850">
    <property type="entry name" value="Isochorismatase-like"/>
    <property type="match status" value="1"/>
</dbReference>
<evidence type="ECO:0000256" key="2">
    <source>
        <dbReference type="ARBA" id="ARBA00022801"/>
    </source>
</evidence>
<protein>
    <submittedName>
        <fullName evidence="3">Nicotinamidase</fullName>
    </submittedName>
</protein>
<dbReference type="PANTHER" id="PTHR11080">
    <property type="entry name" value="PYRAZINAMIDASE/NICOTINAMIDASE"/>
    <property type="match status" value="1"/>
</dbReference>
<dbReference type="GO" id="GO:0016787">
    <property type="term" value="F:hydrolase activity"/>
    <property type="evidence" value="ECO:0007669"/>
    <property type="project" value="UniProtKB-KW"/>
</dbReference>
<accession>W4LP72</accession>